<keyword evidence="2" id="KW-1133">Transmembrane helix</keyword>
<dbReference type="OrthoDB" id="7693445at2759"/>
<gene>
    <name evidence="3" type="ORF">NTEN_LOCUS12792</name>
</gene>
<feature type="transmembrane region" description="Helical" evidence="2">
    <location>
        <begin position="189"/>
        <end position="214"/>
    </location>
</feature>
<name>A0A6H5GWA8_9HEMI</name>
<dbReference type="EMBL" id="CADCXU010019135">
    <property type="protein sequence ID" value="CAB0007517.1"/>
    <property type="molecule type" value="Genomic_DNA"/>
</dbReference>
<feature type="compositionally biased region" description="Pro residues" evidence="1">
    <location>
        <begin position="95"/>
        <end position="115"/>
    </location>
</feature>
<evidence type="ECO:0000256" key="2">
    <source>
        <dbReference type="SAM" id="Phobius"/>
    </source>
</evidence>
<keyword evidence="4" id="KW-1185">Reference proteome</keyword>
<organism evidence="3 4">
    <name type="scientific">Nesidiocoris tenuis</name>
    <dbReference type="NCBI Taxonomy" id="355587"/>
    <lineage>
        <taxon>Eukaryota</taxon>
        <taxon>Metazoa</taxon>
        <taxon>Ecdysozoa</taxon>
        <taxon>Arthropoda</taxon>
        <taxon>Hexapoda</taxon>
        <taxon>Insecta</taxon>
        <taxon>Pterygota</taxon>
        <taxon>Neoptera</taxon>
        <taxon>Paraneoptera</taxon>
        <taxon>Hemiptera</taxon>
        <taxon>Heteroptera</taxon>
        <taxon>Panheteroptera</taxon>
        <taxon>Cimicomorpha</taxon>
        <taxon>Miridae</taxon>
        <taxon>Dicyphina</taxon>
        <taxon>Nesidiocoris</taxon>
    </lineage>
</organism>
<evidence type="ECO:0000313" key="3">
    <source>
        <dbReference type="EMBL" id="CAB0007517.1"/>
    </source>
</evidence>
<keyword evidence="2" id="KW-0472">Membrane</keyword>
<proteinExistence type="predicted"/>
<feature type="region of interest" description="Disordered" evidence="1">
    <location>
        <begin position="69"/>
        <end position="127"/>
    </location>
</feature>
<keyword evidence="2" id="KW-0812">Transmembrane</keyword>
<evidence type="ECO:0000256" key="1">
    <source>
        <dbReference type="SAM" id="MobiDB-lite"/>
    </source>
</evidence>
<dbReference type="AlphaFoldDB" id="A0A6H5GWA8"/>
<sequence length="525" mass="57758">MSNRAVRSQTTQQNFAIFRVMLRLRAEVTITRRGSQEFSPNFYKNLRVSISSGGGALVEQVVQCGPLAALPAAPPPPRKAHEGARSRPRIRHPRVPAPAPPGGAPPPQHPLPAPQQPTSRVSNPAVRRSRPSLLCVRRFARSFFAASRRRSAAGMVVRTVPPQPPPLIDVTGQVFARPLVERNMGKKELVMGSLLVAGALLLLISACLALFFCCTKRRGKRYRKCSDASQRIRHESSDGDFSHSASQLAGFLALKTPFISTKALGESSRGFYLPWGPFWDTYLHVSGSRWTNGTFSENGPTVDSSSLFQTTRPSYGRSVSAPAVPGILEGVCIPSTLPSPGRLEGNVEGKAMLLSSACPCEAVPVELKPNFTVPTKGYKNPDVKPYTKVSYTHGHSFVKHACTKGSKCTPVYYCMHTYTKVSTWTPRGVVKKFPRHTWMESPFARPWNDVTSRPPGCDPNVTNLTTDPSSSLTLQNNTRYKLFTLGASSPLTGKKLHVRYTSNKSRYLFSTRVDDRWVLALMKIL</sequence>
<evidence type="ECO:0000313" key="4">
    <source>
        <dbReference type="Proteomes" id="UP000479000"/>
    </source>
</evidence>
<dbReference type="Proteomes" id="UP000479000">
    <property type="component" value="Unassembled WGS sequence"/>
</dbReference>
<accession>A0A6H5GWA8</accession>
<protein>
    <submittedName>
        <fullName evidence="3">Uncharacterized protein</fullName>
    </submittedName>
</protein>
<reference evidence="3 4" key="1">
    <citation type="submission" date="2020-02" db="EMBL/GenBank/DDBJ databases">
        <authorList>
            <person name="Ferguson B K."/>
        </authorList>
    </citation>
    <scope>NUCLEOTIDE SEQUENCE [LARGE SCALE GENOMIC DNA]</scope>
</reference>